<evidence type="ECO:0000256" key="3">
    <source>
        <dbReference type="ARBA" id="ARBA00023306"/>
    </source>
</evidence>
<dbReference type="Proteomes" id="UP001180087">
    <property type="component" value="Chromosome"/>
</dbReference>
<dbReference type="PANTHER" id="PTHR35798">
    <property type="entry name" value="CELL DIVISION PROTEIN SEPF"/>
    <property type="match status" value="1"/>
</dbReference>
<keyword evidence="7" id="KW-1185">Reference proteome</keyword>
<dbReference type="PANTHER" id="PTHR35798:SF1">
    <property type="entry name" value="CELL DIVISION PROTEIN SEPF"/>
    <property type="match status" value="1"/>
</dbReference>
<evidence type="ECO:0000256" key="4">
    <source>
        <dbReference type="ARBA" id="ARBA00044936"/>
    </source>
</evidence>
<dbReference type="HAMAP" id="MF_01197">
    <property type="entry name" value="SepF"/>
    <property type="match status" value="1"/>
</dbReference>
<dbReference type="Gene3D" id="3.30.110.150">
    <property type="entry name" value="SepF-like protein"/>
    <property type="match status" value="1"/>
</dbReference>
<dbReference type="Pfam" id="PF04472">
    <property type="entry name" value="SepF"/>
    <property type="match status" value="1"/>
</dbReference>
<dbReference type="GO" id="GO:0051301">
    <property type="term" value="P:cell division"/>
    <property type="evidence" value="ECO:0007669"/>
    <property type="project" value="UniProtKB-KW"/>
</dbReference>
<dbReference type="InterPro" id="IPR038594">
    <property type="entry name" value="SepF-like_sf"/>
</dbReference>
<comment type="similarity">
    <text evidence="5">Belongs to the SepF family.</text>
</comment>
<protein>
    <recommendedName>
        <fullName evidence="5">Cell division protein SepF</fullName>
    </recommendedName>
</protein>
<evidence type="ECO:0000313" key="7">
    <source>
        <dbReference type="Proteomes" id="UP001180087"/>
    </source>
</evidence>
<comment type="function">
    <text evidence="4 5">Cell division protein that is part of the divisome complex and is recruited early to the Z-ring. Probably stimulates Z-ring formation, perhaps through the cross-linking of FtsZ protofilaments. Its function overlaps with FtsA.</text>
</comment>
<proteinExistence type="inferred from homology"/>
<gene>
    <name evidence="5 6" type="primary">sepF</name>
    <name evidence="6" type="ORF">QR721_05670</name>
</gene>
<comment type="subcellular location">
    <subcellularLocation>
        <location evidence="5">Cytoplasm</location>
    </subcellularLocation>
    <text evidence="5">Localizes to the division site, in a FtsZ-dependent manner.</text>
</comment>
<dbReference type="EMBL" id="CP129113">
    <property type="protein sequence ID" value="WLV25694.1"/>
    <property type="molecule type" value="Genomic_DNA"/>
</dbReference>
<dbReference type="InterPro" id="IPR007561">
    <property type="entry name" value="Cell_div_SepF/SepF-rel"/>
</dbReference>
<evidence type="ECO:0000313" key="6">
    <source>
        <dbReference type="EMBL" id="WLV25694.1"/>
    </source>
</evidence>
<organism evidence="6 7">
    <name type="scientific">Aciduricibacillus chroicocephali</name>
    <dbReference type="NCBI Taxonomy" id="3054939"/>
    <lineage>
        <taxon>Bacteria</taxon>
        <taxon>Bacillati</taxon>
        <taxon>Bacillota</taxon>
        <taxon>Bacilli</taxon>
        <taxon>Bacillales</taxon>
        <taxon>Bacillaceae</taxon>
        <taxon>Aciduricibacillus</taxon>
    </lineage>
</organism>
<keyword evidence="1 5" id="KW-0132">Cell division</keyword>
<evidence type="ECO:0000256" key="2">
    <source>
        <dbReference type="ARBA" id="ARBA00023210"/>
    </source>
</evidence>
<accession>A0ABY9KXT9</accession>
<keyword evidence="5" id="KW-0963">Cytoplasm</keyword>
<keyword evidence="3 5" id="KW-0131">Cell cycle</keyword>
<reference evidence="6" key="1">
    <citation type="submission" date="2023-06" db="EMBL/GenBank/DDBJ databases">
        <title>A Treasure from Seagulls: Isolation and Description of Aciduricobacillus qingdaonensis gen. nov., sp. nov., a Rare Obligately Uric Acid-utilizing Member in the Family Bacillaceae.</title>
        <authorList>
            <person name="Liu W."/>
            <person name="Wang B."/>
        </authorList>
    </citation>
    <scope>NUCLEOTIDE SEQUENCE</scope>
    <source>
        <strain evidence="6">44XB</strain>
    </source>
</reference>
<evidence type="ECO:0000256" key="1">
    <source>
        <dbReference type="ARBA" id="ARBA00022618"/>
    </source>
</evidence>
<name>A0ABY9KXT9_9BACI</name>
<dbReference type="InterPro" id="IPR023052">
    <property type="entry name" value="Cell_div_SepF"/>
</dbReference>
<evidence type="ECO:0000256" key="5">
    <source>
        <dbReference type="HAMAP-Rule" id="MF_01197"/>
    </source>
</evidence>
<sequence length="143" mass="16282">MSFKNKIKSFFTMDDEYEYIEEEVEEPVKEPSPYPVQKEKSDKVVSLKALQQSNAKLVICEPRSFNEAKDIADNLINRRAVIINFQMLNSEIAKSFIDFLSGTVYALNGSIQKLGPKTFLCTPDNVDVSGAVSEIFNDEEQFR</sequence>
<comment type="subunit">
    <text evidence="5">Homodimer. Interacts with FtsZ.</text>
</comment>
<keyword evidence="2 5" id="KW-0717">Septation</keyword>
<dbReference type="RefSeq" id="WP_348029487.1">
    <property type="nucleotide sequence ID" value="NZ_CP129113.1"/>
</dbReference>